<feature type="region of interest" description="Disordered" evidence="1">
    <location>
        <begin position="99"/>
        <end position="119"/>
    </location>
</feature>
<dbReference type="PANTHER" id="PTHR33890">
    <property type="entry name" value="OS10G0571000 PROTEIN"/>
    <property type="match status" value="1"/>
</dbReference>
<proteinExistence type="predicted"/>
<dbReference type="EnsemblPlants" id="OB10G26610.1">
    <property type="protein sequence ID" value="OB10G26610.1"/>
    <property type="gene ID" value="OB10G26610"/>
</dbReference>
<feature type="compositionally biased region" description="Basic and acidic residues" evidence="1">
    <location>
        <begin position="99"/>
        <end position="112"/>
    </location>
</feature>
<dbReference type="Gramene" id="OB10G26610.1">
    <property type="protein sequence ID" value="OB10G26610.1"/>
    <property type="gene ID" value="OB10G26610"/>
</dbReference>
<dbReference type="eggNOG" id="ENOG502R61F">
    <property type="taxonomic scope" value="Eukaryota"/>
</dbReference>
<accession>J3N563</accession>
<protein>
    <submittedName>
        <fullName evidence="2">Uncharacterized protein</fullName>
    </submittedName>
</protein>
<dbReference type="HOGENOM" id="CLU_1613338_0_0_1"/>
<sequence length="142" mass="16353">MEGSRSRSRGGAWFRAEIEIDRGVAIPRGPEAGFAAGVREPLVKLQRPRLECERWDWDYFAWPHDRPDANLEMRDSDPEATFEADRKANDDFLHRSMLELDKHESDQRKTEQQDMEPEDVERFVASLLNVDDEPTGCCGCGE</sequence>
<reference evidence="2" key="2">
    <citation type="submission" date="2013-04" db="UniProtKB">
        <authorList>
            <consortium name="EnsemblPlants"/>
        </authorList>
    </citation>
    <scope>IDENTIFICATION</scope>
</reference>
<dbReference type="PANTHER" id="PTHR33890:SF5">
    <property type="entry name" value="OS10G0571000 PROTEIN"/>
    <property type="match status" value="1"/>
</dbReference>
<evidence type="ECO:0000256" key="1">
    <source>
        <dbReference type="SAM" id="MobiDB-lite"/>
    </source>
</evidence>
<dbReference type="OMA" id="ECERWDW"/>
<evidence type="ECO:0000313" key="2">
    <source>
        <dbReference type="EnsemblPlants" id="OB10G26610.1"/>
    </source>
</evidence>
<dbReference type="AlphaFoldDB" id="J3N563"/>
<keyword evidence="3" id="KW-1185">Reference proteome</keyword>
<evidence type="ECO:0000313" key="3">
    <source>
        <dbReference type="Proteomes" id="UP000006038"/>
    </source>
</evidence>
<dbReference type="Proteomes" id="UP000006038">
    <property type="component" value="Chromosome 10"/>
</dbReference>
<reference evidence="2" key="1">
    <citation type="journal article" date="2013" name="Nat. Commun.">
        <title>Whole-genome sequencing of Oryza brachyantha reveals mechanisms underlying Oryza genome evolution.</title>
        <authorList>
            <person name="Chen J."/>
            <person name="Huang Q."/>
            <person name="Gao D."/>
            <person name="Wang J."/>
            <person name="Lang Y."/>
            <person name="Liu T."/>
            <person name="Li B."/>
            <person name="Bai Z."/>
            <person name="Luis Goicoechea J."/>
            <person name="Liang C."/>
            <person name="Chen C."/>
            <person name="Zhang W."/>
            <person name="Sun S."/>
            <person name="Liao Y."/>
            <person name="Zhang X."/>
            <person name="Yang L."/>
            <person name="Song C."/>
            <person name="Wang M."/>
            <person name="Shi J."/>
            <person name="Liu G."/>
            <person name="Liu J."/>
            <person name="Zhou H."/>
            <person name="Zhou W."/>
            <person name="Yu Q."/>
            <person name="An N."/>
            <person name="Chen Y."/>
            <person name="Cai Q."/>
            <person name="Wang B."/>
            <person name="Liu B."/>
            <person name="Min J."/>
            <person name="Huang Y."/>
            <person name="Wu H."/>
            <person name="Li Z."/>
            <person name="Zhang Y."/>
            <person name="Yin Y."/>
            <person name="Song W."/>
            <person name="Jiang J."/>
            <person name="Jackson S.A."/>
            <person name="Wing R.A."/>
            <person name="Wang J."/>
            <person name="Chen M."/>
        </authorList>
    </citation>
    <scope>NUCLEOTIDE SEQUENCE [LARGE SCALE GENOMIC DNA]</scope>
    <source>
        <strain evidence="2">cv. IRGC 101232</strain>
    </source>
</reference>
<organism evidence="2">
    <name type="scientific">Oryza brachyantha</name>
    <name type="common">malo sina</name>
    <dbReference type="NCBI Taxonomy" id="4533"/>
    <lineage>
        <taxon>Eukaryota</taxon>
        <taxon>Viridiplantae</taxon>
        <taxon>Streptophyta</taxon>
        <taxon>Embryophyta</taxon>
        <taxon>Tracheophyta</taxon>
        <taxon>Spermatophyta</taxon>
        <taxon>Magnoliopsida</taxon>
        <taxon>Liliopsida</taxon>
        <taxon>Poales</taxon>
        <taxon>Poaceae</taxon>
        <taxon>BOP clade</taxon>
        <taxon>Oryzoideae</taxon>
        <taxon>Oryzeae</taxon>
        <taxon>Oryzinae</taxon>
        <taxon>Oryza</taxon>
    </lineage>
</organism>
<name>J3N563_ORYBR</name>